<name>A0A8H2VM51_9HELO</name>
<reference evidence="1" key="1">
    <citation type="submission" date="2020-10" db="EMBL/GenBank/DDBJ databases">
        <authorList>
            <person name="Kusch S."/>
        </authorList>
    </citation>
    <scope>NUCLEOTIDE SEQUENCE</scope>
    <source>
        <strain evidence="1">SwB9</strain>
    </source>
</reference>
<keyword evidence="2" id="KW-1185">Reference proteome</keyword>
<evidence type="ECO:0000313" key="2">
    <source>
        <dbReference type="Proteomes" id="UP000624404"/>
    </source>
</evidence>
<comment type="caution">
    <text evidence="1">The sequence shown here is derived from an EMBL/GenBank/DDBJ whole genome shotgun (WGS) entry which is preliminary data.</text>
</comment>
<dbReference type="EMBL" id="CAJHIA010000002">
    <property type="protein sequence ID" value="CAD6439911.1"/>
    <property type="molecule type" value="Genomic_DNA"/>
</dbReference>
<evidence type="ECO:0000313" key="1">
    <source>
        <dbReference type="EMBL" id="CAD6439911.1"/>
    </source>
</evidence>
<proteinExistence type="predicted"/>
<dbReference type="Proteomes" id="UP000624404">
    <property type="component" value="Unassembled WGS sequence"/>
</dbReference>
<organism evidence="1 2">
    <name type="scientific">Sclerotinia trifoliorum</name>
    <dbReference type="NCBI Taxonomy" id="28548"/>
    <lineage>
        <taxon>Eukaryota</taxon>
        <taxon>Fungi</taxon>
        <taxon>Dikarya</taxon>
        <taxon>Ascomycota</taxon>
        <taxon>Pezizomycotina</taxon>
        <taxon>Leotiomycetes</taxon>
        <taxon>Helotiales</taxon>
        <taxon>Sclerotiniaceae</taxon>
        <taxon>Sclerotinia</taxon>
    </lineage>
</organism>
<gene>
    <name evidence="1" type="ORF">SCLTRI_LOCUS551</name>
</gene>
<dbReference type="AlphaFoldDB" id="A0A8H2VM51"/>
<sequence length="246" mass="27851">MALSEAEDEFFDVKAPAYLPKEGEAFSIGIEDLATCTGMDKAALQGGETTNALKIFNLRYVASSNMYFGLMAQKISSMKATARALIKDTAALFRNAFWEILEDPETYQKRKDVVPTDEYTGNFKNGIADSGFLTNTFLVFDPVCIDLVVESVYFYDNMRVLAFEAEFPVPGRTYKEGYQGYTWVRLDQLVYYFYNLRLNKADELGMDKIWEAAQKSRNGAFVSMDPEEAMNWSHSCHLTAFTPDSI</sequence>
<accession>A0A8H2VM51</accession>
<protein>
    <submittedName>
        <fullName evidence="1">Ea30048a-8284-457a-aae8-770c2968d441</fullName>
    </submittedName>
</protein>
<dbReference type="OrthoDB" id="4777915at2759"/>